<dbReference type="AlphaFoldDB" id="A0A1J1LH89"/>
<dbReference type="InterPro" id="IPR054619">
    <property type="entry name" value="Npun_R2821-like"/>
</dbReference>
<dbReference type="NCBIfam" id="NF045582">
    <property type="entry name" value="Npun_R2823_gen"/>
    <property type="match status" value="1"/>
</dbReference>
<protein>
    <recommendedName>
        <fullName evidence="3">Methionine synthase</fullName>
    </recommendedName>
</protein>
<dbReference type="Proteomes" id="UP000184315">
    <property type="component" value="Unassembled WGS sequence"/>
</dbReference>
<dbReference type="EMBL" id="CZDF01000132">
    <property type="protein sequence ID" value="CUR31252.1"/>
    <property type="molecule type" value="Genomic_DNA"/>
</dbReference>
<accession>A0A1J1LH89</accession>
<dbReference type="SUPFAM" id="SSF53448">
    <property type="entry name" value="Nucleotide-diphospho-sugar transferases"/>
    <property type="match status" value="1"/>
</dbReference>
<evidence type="ECO:0000313" key="2">
    <source>
        <dbReference type="Proteomes" id="UP000184315"/>
    </source>
</evidence>
<name>A0A1J1LH89_9CYAN</name>
<keyword evidence="2" id="KW-1185">Reference proteome</keyword>
<gene>
    <name evidence="1" type="ORF">PL9214290843</name>
</gene>
<evidence type="ECO:0008006" key="3">
    <source>
        <dbReference type="Google" id="ProtNLM"/>
    </source>
</evidence>
<organism evidence="1 2">
    <name type="scientific">Planktothrix tepida PCC 9214</name>
    <dbReference type="NCBI Taxonomy" id="671072"/>
    <lineage>
        <taxon>Bacteria</taxon>
        <taxon>Bacillati</taxon>
        <taxon>Cyanobacteriota</taxon>
        <taxon>Cyanophyceae</taxon>
        <taxon>Oscillatoriophycideae</taxon>
        <taxon>Oscillatoriales</taxon>
        <taxon>Microcoleaceae</taxon>
        <taxon>Planktothrix</taxon>
    </lineage>
</organism>
<dbReference type="RefSeq" id="WP_072718138.1">
    <property type="nucleotide sequence ID" value="NZ_LN889782.1"/>
</dbReference>
<dbReference type="STRING" id="671072.PL9214290843"/>
<dbReference type="InterPro" id="IPR029044">
    <property type="entry name" value="Nucleotide-diphossugar_trans"/>
</dbReference>
<proteinExistence type="predicted"/>
<sequence length="339" mass="39786">MQSLGIYTLANDVVFDQLVALLNSIEVNISPDIPVCVIPYDHRLERVKQEISLRENVTLFDNTIVLEAWDDFANQVWESYSRAKDLRQLRPARYKSPLQRKWASFNGKFDQFVFFDADSLAMKSVDDVFEKLNEYDFILDDWEHQKPREVTPLDLSIIEQKTGLTEPEIRPRLHCDSFFASQKGVFSVEQLEDLKKRAIDQGEIEWLQPKFWWSSAALSIYITFARNFKLFNFTRSPNGQEVTGNCADADAFVNINNILYNQDGLKPIHRIHYMNYSSADFARLCQGEDVKIRYQDIFLHYRFLKQPELKPQVLKPPSLLQKTNRKIKKAMQKLQKIYQ</sequence>
<reference evidence="2" key="1">
    <citation type="submission" date="2015-10" db="EMBL/GenBank/DDBJ databases">
        <authorList>
            <person name="Regsiter A."/>
            <person name="william w."/>
        </authorList>
    </citation>
    <scope>NUCLEOTIDE SEQUENCE [LARGE SCALE GENOMIC DNA]</scope>
</reference>
<dbReference type="OrthoDB" id="480149at2"/>
<evidence type="ECO:0000313" key="1">
    <source>
        <dbReference type="EMBL" id="CUR31252.1"/>
    </source>
</evidence>